<dbReference type="GO" id="GO:0017148">
    <property type="term" value="P:negative regulation of translation"/>
    <property type="evidence" value="ECO:0007669"/>
    <property type="project" value="TreeGrafter"/>
</dbReference>
<dbReference type="PIRSF" id="PIRSF002181">
    <property type="entry name" value="Ribosomal_L13"/>
    <property type="match status" value="1"/>
</dbReference>
<keyword evidence="2 5" id="KW-0689">Ribosomal protein</keyword>
<comment type="similarity">
    <text evidence="1 5">Belongs to the universal ribosomal protein uL13 family.</text>
</comment>
<evidence type="ECO:0000256" key="4">
    <source>
        <dbReference type="ARBA" id="ARBA00035201"/>
    </source>
</evidence>
<evidence type="ECO:0000256" key="5">
    <source>
        <dbReference type="HAMAP-Rule" id="MF_01366"/>
    </source>
</evidence>
<dbReference type="EMBL" id="PKTG01000089">
    <property type="protein sequence ID" value="PLX17345.1"/>
    <property type="molecule type" value="Genomic_DNA"/>
</dbReference>
<evidence type="ECO:0000313" key="7">
    <source>
        <dbReference type="Proteomes" id="UP000234857"/>
    </source>
</evidence>
<reference evidence="6 7" key="1">
    <citation type="submission" date="2017-11" db="EMBL/GenBank/DDBJ databases">
        <title>Genome-resolved metagenomics identifies genetic mobility, metabolic interactions, and unexpected diversity in perchlorate-reducing communities.</title>
        <authorList>
            <person name="Barnum T.P."/>
            <person name="Figueroa I.A."/>
            <person name="Carlstrom C.I."/>
            <person name="Lucas L.N."/>
            <person name="Engelbrektson A.L."/>
            <person name="Coates J.D."/>
        </authorList>
    </citation>
    <scope>NUCLEOTIDE SEQUENCE [LARGE SCALE GENOMIC DNA]</scope>
    <source>
        <strain evidence="6">BM706</strain>
    </source>
</reference>
<evidence type="ECO:0000256" key="3">
    <source>
        <dbReference type="ARBA" id="ARBA00023274"/>
    </source>
</evidence>
<dbReference type="Gene3D" id="3.90.1180.10">
    <property type="entry name" value="Ribosomal protein L13"/>
    <property type="match status" value="1"/>
</dbReference>
<dbReference type="InterPro" id="IPR005823">
    <property type="entry name" value="Ribosomal_uL13_bac-type"/>
</dbReference>
<comment type="caution">
    <text evidence="6">The sequence shown here is derived from an EMBL/GenBank/DDBJ whole genome shotgun (WGS) entry which is preliminary data.</text>
</comment>
<dbReference type="GO" id="GO:0006412">
    <property type="term" value="P:translation"/>
    <property type="evidence" value="ECO:0007669"/>
    <property type="project" value="UniProtKB-UniRule"/>
</dbReference>
<name>A0A2N5ZFA0_MUIH1</name>
<dbReference type="InterPro" id="IPR005822">
    <property type="entry name" value="Ribosomal_uL13"/>
</dbReference>
<dbReference type="Proteomes" id="UP000234857">
    <property type="component" value="Unassembled WGS sequence"/>
</dbReference>
<dbReference type="GO" id="GO:0003735">
    <property type="term" value="F:structural constituent of ribosome"/>
    <property type="evidence" value="ECO:0007669"/>
    <property type="project" value="InterPro"/>
</dbReference>
<dbReference type="InterPro" id="IPR036899">
    <property type="entry name" value="Ribosomal_uL13_sf"/>
</dbReference>
<dbReference type="Pfam" id="PF00572">
    <property type="entry name" value="Ribosomal_L13"/>
    <property type="match status" value="1"/>
</dbReference>
<dbReference type="GO" id="GO:0022625">
    <property type="term" value="C:cytosolic large ribosomal subunit"/>
    <property type="evidence" value="ECO:0007669"/>
    <property type="project" value="TreeGrafter"/>
</dbReference>
<evidence type="ECO:0000256" key="2">
    <source>
        <dbReference type="ARBA" id="ARBA00022980"/>
    </source>
</evidence>
<dbReference type="AlphaFoldDB" id="A0A2N5ZFA0"/>
<accession>A0A2N5ZFA0</accession>
<dbReference type="PANTHER" id="PTHR11545">
    <property type="entry name" value="RIBOSOMAL PROTEIN L13"/>
    <property type="match status" value="1"/>
</dbReference>
<dbReference type="FunFam" id="3.90.1180.10:FF:000001">
    <property type="entry name" value="50S ribosomal protein L13"/>
    <property type="match status" value="1"/>
</dbReference>
<comment type="function">
    <text evidence="5">This protein is one of the early assembly proteins of the 50S ribosomal subunit, although it is not seen to bind rRNA by itself. It is important during the early stages of 50S assembly.</text>
</comment>
<evidence type="ECO:0000256" key="1">
    <source>
        <dbReference type="ARBA" id="ARBA00006227"/>
    </source>
</evidence>
<dbReference type="NCBIfam" id="TIGR01066">
    <property type="entry name" value="rplM_bact"/>
    <property type="match status" value="1"/>
</dbReference>
<dbReference type="HAMAP" id="MF_01366">
    <property type="entry name" value="Ribosomal_uL13"/>
    <property type="match status" value="1"/>
</dbReference>
<keyword evidence="3 5" id="KW-0687">Ribonucleoprotein</keyword>
<protein>
    <recommendedName>
        <fullName evidence="4 5">Large ribosomal subunit protein uL13</fullName>
    </recommendedName>
</protein>
<dbReference type="PANTHER" id="PTHR11545:SF2">
    <property type="entry name" value="LARGE RIBOSOMAL SUBUNIT PROTEIN UL13M"/>
    <property type="match status" value="1"/>
</dbReference>
<evidence type="ECO:0000313" key="6">
    <source>
        <dbReference type="EMBL" id="PLX17345.1"/>
    </source>
</evidence>
<sequence length="145" mass="16677">MDNRTFQLRKEDVKRDWYVVDAENKTLGRLATEIAKVLIGKNKVTYTPHIDNGDFVIVTNAEKVAISGNKALQKTYFRHSMYPGGGKYTSYKMMMEKHPERVITLAVSGMLAKNKLRKKRLSRLRVFVGAEHTHTAQRPIELEIK</sequence>
<gene>
    <name evidence="5" type="primary">rplM</name>
    <name evidence="6" type="ORF">C0601_07840</name>
</gene>
<proteinExistence type="inferred from homology"/>
<comment type="subunit">
    <text evidence="5">Part of the 50S ribosomal subunit.</text>
</comment>
<dbReference type="CDD" id="cd00392">
    <property type="entry name" value="Ribosomal_L13"/>
    <property type="match status" value="1"/>
</dbReference>
<dbReference type="GO" id="GO:0003729">
    <property type="term" value="F:mRNA binding"/>
    <property type="evidence" value="ECO:0007669"/>
    <property type="project" value="TreeGrafter"/>
</dbReference>
<organism evidence="6 7">
    <name type="scientific">Muiribacterium halophilum</name>
    <dbReference type="NCBI Taxonomy" id="2053465"/>
    <lineage>
        <taxon>Bacteria</taxon>
        <taxon>Candidatus Muiribacteriota</taxon>
        <taxon>Candidatus Muiribacteriia</taxon>
        <taxon>Candidatus Muiribacteriales</taxon>
        <taxon>Candidatus Muiribacteriaceae</taxon>
        <taxon>Candidatus Muiribacterium</taxon>
    </lineage>
</organism>
<dbReference type="SUPFAM" id="SSF52161">
    <property type="entry name" value="Ribosomal protein L13"/>
    <property type="match status" value="1"/>
</dbReference>